<dbReference type="SUPFAM" id="SSF47413">
    <property type="entry name" value="lambda repressor-like DNA-binding domains"/>
    <property type="match status" value="1"/>
</dbReference>
<dbReference type="InterPro" id="IPR001387">
    <property type="entry name" value="Cro/C1-type_HTH"/>
</dbReference>
<protein>
    <recommendedName>
        <fullName evidence="2">HTH cro/C1-type domain-containing protein</fullName>
    </recommendedName>
</protein>
<dbReference type="EMBL" id="BIFR01000001">
    <property type="protein sequence ID" value="GCE10815.1"/>
    <property type="molecule type" value="Genomic_DNA"/>
</dbReference>
<dbReference type="RefSeq" id="WP_126578386.1">
    <property type="nucleotide sequence ID" value="NZ_BIFR01000001.1"/>
</dbReference>
<name>A0A401ZV70_9CHLR</name>
<proteinExistence type="predicted"/>
<reference evidence="4" key="1">
    <citation type="submission" date="2018-12" db="EMBL/GenBank/DDBJ databases">
        <title>Tengunoibacter tsumagoiensis gen. nov., sp. nov., Dictyobacter kobayashii sp. nov., D. alpinus sp. nov., and D. joshuensis sp. nov. and description of Dictyobacteraceae fam. nov. within the order Ktedonobacterales isolated from Tengu-no-mugimeshi.</title>
        <authorList>
            <person name="Wang C.M."/>
            <person name="Zheng Y."/>
            <person name="Sakai Y."/>
            <person name="Toyoda A."/>
            <person name="Minakuchi Y."/>
            <person name="Abe K."/>
            <person name="Yokota A."/>
            <person name="Yabe S."/>
        </authorList>
    </citation>
    <scope>NUCLEOTIDE SEQUENCE [LARGE SCALE GENOMIC DNA]</scope>
    <source>
        <strain evidence="4">Uno3</strain>
    </source>
</reference>
<dbReference type="Proteomes" id="UP000287352">
    <property type="component" value="Unassembled WGS sequence"/>
</dbReference>
<evidence type="ECO:0000313" key="4">
    <source>
        <dbReference type="Proteomes" id="UP000287352"/>
    </source>
</evidence>
<gene>
    <name evidence="3" type="ORF">KTT_06740</name>
</gene>
<accession>A0A401ZV70</accession>
<sequence length="195" mass="22290">MNTPELQRLKMAWLAAHERGDQQAILRLLQENPDEQDELTSFIGAYYATGGDEQIALEAEILPITERALKRSLSRVFEAQAEISTLAELRKSLRLSKVDVARGLRLSVDVWNKFETGAIELLSLQQRQLDRLAHFFQISVDQFGSLLDNSQPALSYNRRQTRDAALHDQQGPQKQSFQEAILRSSMSEEDKDFWS</sequence>
<feature type="region of interest" description="Disordered" evidence="1">
    <location>
        <begin position="164"/>
        <end position="195"/>
    </location>
</feature>
<dbReference type="CDD" id="cd00093">
    <property type="entry name" value="HTH_XRE"/>
    <property type="match status" value="1"/>
</dbReference>
<evidence type="ECO:0000313" key="3">
    <source>
        <dbReference type="EMBL" id="GCE10815.1"/>
    </source>
</evidence>
<dbReference type="InterPro" id="IPR010982">
    <property type="entry name" value="Lambda_DNA-bd_dom_sf"/>
</dbReference>
<dbReference type="AlphaFoldDB" id="A0A401ZV70"/>
<feature type="compositionally biased region" description="Basic and acidic residues" evidence="1">
    <location>
        <begin position="186"/>
        <end position="195"/>
    </location>
</feature>
<dbReference type="PROSITE" id="PS50943">
    <property type="entry name" value="HTH_CROC1"/>
    <property type="match status" value="1"/>
</dbReference>
<evidence type="ECO:0000256" key="1">
    <source>
        <dbReference type="SAM" id="MobiDB-lite"/>
    </source>
</evidence>
<dbReference type="OrthoDB" id="156170at2"/>
<dbReference type="GO" id="GO:0003677">
    <property type="term" value="F:DNA binding"/>
    <property type="evidence" value="ECO:0007669"/>
    <property type="project" value="InterPro"/>
</dbReference>
<dbReference type="SMART" id="SM00530">
    <property type="entry name" value="HTH_XRE"/>
    <property type="match status" value="1"/>
</dbReference>
<evidence type="ECO:0000259" key="2">
    <source>
        <dbReference type="PROSITE" id="PS50943"/>
    </source>
</evidence>
<feature type="domain" description="HTH cro/C1-type" evidence="2">
    <location>
        <begin position="86"/>
        <end position="143"/>
    </location>
</feature>
<comment type="caution">
    <text evidence="3">The sequence shown here is derived from an EMBL/GenBank/DDBJ whole genome shotgun (WGS) entry which is preliminary data.</text>
</comment>
<keyword evidence="4" id="KW-1185">Reference proteome</keyword>
<organism evidence="3 4">
    <name type="scientific">Tengunoibacter tsumagoiensis</name>
    <dbReference type="NCBI Taxonomy" id="2014871"/>
    <lineage>
        <taxon>Bacteria</taxon>
        <taxon>Bacillati</taxon>
        <taxon>Chloroflexota</taxon>
        <taxon>Ktedonobacteria</taxon>
        <taxon>Ktedonobacterales</taxon>
        <taxon>Dictyobacteraceae</taxon>
        <taxon>Tengunoibacter</taxon>
    </lineage>
</organism>
<dbReference type="Gene3D" id="1.10.260.40">
    <property type="entry name" value="lambda repressor-like DNA-binding domains"/>
    <property type="match status" value="1"/>
</dbReference>